<sequence length="154" mass="17938">MDIEGLSSLEEWTLKDCHHSKNVDMEGLSSLEEWTWKDCHHSKNGHGKTVITRRMDMERLSSLEEWTWKDCHHSKNGRYMEVAGFHVPPLHTSCDPSTKLGLRENYAIWLIFGILTGEYNLPRGGRILCATFSFYMLSLYKARFTRRLCDLADI</sequence>
<reference evidence="1" key="1">
    <citation type="journal article" date="2020" name="G3 (Bethesda)">
        <title>High-Quality Assemblies for Three Invasive Social Wasps from the &lt;i&gt;Vespula&lt;/i&gt; Genus.</title>
        <authorList>
            <person name="Harrop T.W.R."/>
            <person name="Guhlin J."/>
            <person name="McLaughlin G.M."/>
            <person name="Permina E."/>
            <person name="Stockwell P."/>
            <person name="Gilligan J."/>
            <person name="Le Lec M.F."/>
            <person name="Gruber M.A.M."/>
            <person name="Quinn O."/>
            <person name="Lovegrove M."/>
            <person name="Duncan E.J."/>
            <person name="Remnant E.J."/>
            <person name="Van Eeckhoven J."/>
            <person name="Graham B."/>
            <person name="Knapp R.A."/>
            <person name="Langford K.W."/>
            <person name="Kronenberg Z."/>
            <person name="Press M.O."/>
            <person name="Eacker S.M."/>
            <person name="Wilson-Rankin E.E."/>
            <person name="Purcell J."/>
            <person name="Lester P.J."/>
            <person name="Dearden P.K."/>
        </authorList>
    </citation>
    <scope>NUCLEOTIDE SEQUENCE</scope>
    <source>
        <strain evidence="1">Linc-1</strain>
    </source>
</reference>
<protein>
    <submittedName>
        <fullName evidence="1">Uncharacterized protein</fullName>
    </submittedName>
</protein>
<evidence type="ECO:0000313" key="1">
    <source>
        <dbReference type="EMBL" id="KAF7399204.1"/>
    </source>
</evidence>
<evidence type="ECO:0000313" key="2">
    <source>
        <dbReference type="Proteomes" id="UP000617340"/>
    </source>
</evidence>
<keyword evidence="2" id="KW-1185">Reference proteome</keyword>
<name>A0A834K2K4_VESGE</name>
<proteinExistence type="predicted"/>
<dbReference type="AlphaFoldDB" id="A0A834K2K4"/>
<dbReference type="EMBL" id="JACSDZ010000007">
    <property type="protein sequence ID" value="KAF7399204.1"/>
    <property type="molecule type" value="Genomic_DNA"/>
</dbReference>
<comment type="caution">
    <text evidence="1">The sequence shown here is derived from an EMBL/GenBank/DDBJ whole genome shotgun (WGS) entry which is preliminary data.</text>
</comment>
<dbReference type="Proteomes" id="UP000617340">
    <property type="component" value="Unassembled WGS sequence"/>
</dbReference>
<organism evidence="1 2">
    <name type="scientific">Vespula germanica</name>
    <name type="common">German yellow jacket</name>
    <name type="synonym">Paravespula germanica</name>
    <dbReference type="NCBI Taxonomy" id="30212"/>
    <lineage>
        <taxon>Eukaryota</taxon>
        <taxon>Metazoa</taxon>
        <taxon>Ecdysozoa</taxon>
        <taxon>Arthropoda</taxon>
        <taxon>Hexapoda</taxon>
        <taxon>Insecta</taxon>
        <taxon>Pterygota</taxon>
        <taxon>Neoptera</taxon>
        <taxon>Endopterygota</taxon>
        <taxon>Hymenoptera</taxon>
        <taxon>Apocrita</taxon>
        <taxon>Aculeata</taxon>
        <taxon>Vespoidea</taxon>
        <taxon>Vespidae</taxon>
        <taxon>Vespinae</taxon>
        <taxon>Vespula</taxon>
    </lineage>
</organism>
<gene>
    <name evidence="1" type="ORF">HZH68_007796</name>
</gene>
<accession>A0A834K2K4</accession>